<comment type="similarity">
    <text evidence="1">Belongs to the APC5 family.</text>
</comment>
<evidence type="ECO:0000259" key="7">
    <source>
        <dbReference type="Pfam" id="PF12862"/>
    </source>
</evidence>
<organism evidence="8 9">
    <name type="scientific">Amniculicola lignicola CBS 123094</name>
    <dbReference type="NCBI Taxonomy" id="1392246"/>
    <lineage>
        <taxon>Eukaryota</taxon>
        <taxon>Fungi</taxon>
        <taxon>Dikarya</taxon>
        <taxon>Ascomycota</taxon>
        <taxon>Pezizomycotina</taxon>
        <taxon>Dothideomycetes</taxon>
        <taxon>Pleosporomycetidae</taxon>
        <taxon>Pleosporales</taxon>
        <taxon>Amniculicolaceae</taxon>
        <taxon>Amniculicola</taxon>
    </lineage>
</organism>
<dbReference type="Proteomes" id="UP000799779">
    <property type="component" value="Unassembled WGS sequence"/>
</dbReference>
<dbReference type="GO" id="GO:0070979">
    <property type="term" value="P:protein K11-linked ubiquitination"/>
    <property type="evidence" value="ECO:0007669"/>
    <property type="project" value="TreeGrafter"/>
</dbReference>
<evidence type="ECO:0000256" key="5">
    <source>
        <dbReference type="ARBA" id="ARBA00022786"/>
    </source>
</evidence>
<evidence type="ECO:0000256" key="1">
    <source>
        <dbReference type="ARBA" id="ARBA00007450"/>
    </source>
</evidence>
<dbReference type="InterPro" id="IPR026000">
    <property type="entry name" value="Apc5_dom"/>
</dbReference>
<dbReference type="OrthoDB" id="2504561at2759"/>
<keyword evidence="6" id="KW-0131">Cell cycle</keyword>
<dbReference type="AlphaFoldDB" id="A0A6A5WIN4"/>
<evidence type="ECO:0000256" key="6">
    <source>
        <dbReference type="ARBA" id="ARBA00023306"/>
    </source>
</evidence>
<dbReference type="GO" id="GO:0005680">
    <property type="term" value="C:anaphase-promoting complex"/>
    <property type="evidence" value="ECO:0007669"/>
    <property type="project" value="InterPro"/>
</dbReference>
<keyword evidence="5" id="KW-0833">Ubl conjugation pathway</keyword>
<sequence length="772" mass="86712">MAPMSRYLTPQKISLLVLVKLYCTSQLPSSCTIPVLSFILTHSQTLPPVLSVARAQPSHDSSYYVSFPISAFEEVLQGHAFSMPGRTLLDVFLEHMWKLNSFDALHSLFDSIGGLLAGGDEDGEHDANPDRIILSRTSPLGSFVRRARLEFTRLQFVSALKLWTSFIQYRAPTAQWTRRIAGLAAIGVDAVAADIGLQQGDALYEVAYGHLAEEEDTDQSLSVDDFDRLLDFQLDQLQRLGCRVPEEMRTQLRDMLGPSGVVLRQSHLVQFFDAWKAGDYTSAFDNLHRYYDYAMQTRDKIHYQYALLHMAILQADFGCFGEAVAAINDTISTARENQDMVCLNFALSWLNHMSKAYPKQMKGVGYMGMLGTERDGLTFLKTKAREAKMWNLLSATLLNEAKLCLSTGDSVTRAFEFMYQASHLNIRENINNNGSVMLLTSTIYSRLGITHLSDAYCHLLLLVYNDTSPIDERIRATCRLAFNEVQTGQYDKGLARIESIDQSAHGVLKFRQYIFFSTGLIKLKRAIRHTDWSACESYLTSLKPDIATDPELSFLLQSTHIEYLIARSLFSEAFNTIEDLSTSLKEEGADILHRVTLLLLKADMFRKLGTPERGFSVALRAASVAYKSKLIPQLWIALGLLCNILNGLGEFGEAMRLLEAIVPQSMLVEDNHLTGILYSHLSDSLIGLAGQDDISTSHGTRARSTHLSNAEMYIDRARDCFKKVEDIEGECEQLVKRAIVAKLRGDEQLSEEWAQNHNKVWEEGRARIEGGK</sequence>
<dbReference type="Pfam" id="PF12862">
    <property type="entry name" value="ANAPC5"/>
    <property type="match status" value="1"/>
</dbReference>
<evidence type="ECO:0000256" key="4">
    <source>
        <dbReference type="ARBA" id="ARBA00022776"/>
    </source>
</evidence>
<dbReference type="PANTHER" id="PTHR12830:SF9">
    <property type="entry name" value="ANAPHASE-PROMOTING COMPLEX SUBUNIT 5"/>
    <property type="match status" value="1"/>
</dbReference>
<evidence type="ECO:0000256" key="2">
    <source>
        <dbReference type="ARBA" id="ARBA00016066"/>
    </source>
</evidence>
<dbReference type="EMBL" id="ML977587">
    <property type="protein sequence ID" value="KAF2000794.1"/>
    <property type="molecule type" value="Genomic_DNA"/>
</dbReference>
<protein>
    <recommendedName>
        <fullName evidence="2">Anaphase-promoting complex subunit 5</fullName>
    </recommendedName>
</protein>
<feature type="domain" description="Anaphase-promoting complex subunit 5" evidence="7">
    <location>
        <begin position="267"/>
        <end position="356"/>
    </location>
</feature>
<dbReference type="GO" id="GO:0045842">
    <property type="term" value="P:positive regulation of mitotic metaphase/anaphase transition"/>
    <property type="evidence" value="ECO:0007669"/>
    <property type="project" value="TreeGrafter"/>
</dbReference>
<dbReference type="GO" id="GO:0031145">
    <property type="term" value="P:anaphase-promoting complex-dependent catabolic process"/>
    <property type="evidence" value="ECO:0007669"/>
    <property type="project" value="TreeGrafter"/>
</dbReference>
<dbReference type="InterPro" id="IPR037679">
    <property type="entry name" value="Apc5"/>
</dbReference>
<keyword evidence="4" id="KW-0498">Mitosis</keyword>
<keyword evidence="9" id="KW-1185">Reference proteome</keyword>
<keyword evidence="3" id="KW-0132">Cell division</keyword>
<dbReference type="PANTHER" id="PTHR12830">
    <property type="entry name" value="ANAPHASE-PROMOTING COMPLEX SUBUNIT 5"/>
    <property type="match status" value="1"/>
</dbReference>
<dbReference type="GO" id="GO:0051301">
    <property type="term" value="P:cell division"/>
    <property type="evidence" value="ECO:0007669"/>
    <property type="project" value="UniProtKB-KW"/>
</dbReference>
<evidence type="ECO:0000313" key="8">
    <source>
        <dbReference type="EMBL" id="KAF2000794.1"/>
    </source>
</evidence>
<reference evidence="8" key="1">
    <citation type="journal article" date="2020" name="Stud. Mycol.">
        <title>101 Dothideomycetes genomes: a test case for predicting lifestyles and emergence of pathogens.</title>
        <authorList>
            <person name="Haridas S."/>
            <person name="Albert R."/>
            <person name="Binder M."/>
            <person name="Bloem J."/>
            <person name="Labutti K."/>
            <person name="Salamov A."/>
            <person name="Andreopoulos B."/>
            <person name="Baker S."/>
            <person name="Barry K."/>
            <person name="Bills G."/>
            <person name="Bluhm B."/>
            <person name="Cannon C."/>
            <person name="Castanera R."/>
            <person name="Culley D."/>
            <person name="Daum C."/>
            <person name="Ezra D."/>
            <person name="Gonzalez J."/>
            <person name="Henrissat B."/>
            <person name="Kuo A."/>
            <person name="Liang C."/>
            <person name="Lipzen A."/>
            <person name="Lutzoni F."/>
            <person name="Magnuson J."/>
            <person name="Mondo S."/>
            <person name="Nolan M."/>
            <person name="Ohm R."/>
            <person name="Pangilinan J."/>
            <person name="Park H.-J."/>
            <person name="Ramirez L."/>
            <person name="Alfaro M."/>
            <person name="Sun H."/>
            <person name="Tritt A."/>
            <person name="Yoshinaga Y."/>
            <person name="Zwiers L.-H."/>
            <person name="Turgeon B."/>
            <person name="Goodwin S."/>
            <person name="Spatafora J."/>
            <person name="Crous P."/>
            <person name="Grigoriev I."/>
        </authorList>
    </citation>
    <scope>NUCLEOTIDE SEQUENCE</scope>
    <source>
        <strain evidence="8">CBS 123094</strain>
    </source>
</reference>
<gene>
    <name evidence="8" type="ORF">P154DRAFT_491575</name>
</gene>
<evidence type="ECO:0000313" key="9">
    <source>
        <dbReference type="Proteomes" id="UP000799779"/>
    </source>
</evidence>
<accession>A0A6A5WIN4</accession>
<name>A0A6A5WIN4_9PLEO</name>
<proteinExistence type="inferred from homology"/>
<evidence type="ECO:0000256" key="3">
    <source>
        <dbReference type="ARBA" id="ARBA00022618"/>
    </source>
</evidence>